<keyword evidence="2" id="KW-1185">Reference proteome</keyword>
<dbReference type="AlphaFoldDB" id="A0A226QQA4"/>
<accession>A0A226QQA4</accession>
<sequence length="280" mass="33197">MCIDRKMHFGRGRVRTMYLVYVDESGDSGTVKSPTRYFILSALIVHESNWNRFINDIVDFRRTLRDAYKFKLREEIHAAEFFQSSKKYAHIPKHVKLQICKKALDFQESLDYIRVMFVIIDKQSVHIGTDVFEMAWKYLIQRIHNTLDKGNFTDLINDELETGEQTTNRKENFMLIPDKTDDKKLKQLVRKMRRYNPIPNKYGNGYRNLPLEFIVEDPFTKDSADSYIHQLVDVNAYFMKQSLDPTKYMKSKKAHNFIYRLNKVRCTHISSTQDGVLLKN</sequence>
<evidence type="ECO:0000313" key="1">
    <source>
        <dbReference type="EMBL" id="OXB94673.1"/>
    </source>
</evidence>
<dbReference type="Pfam" id="PF12686">
    <property type="entry name" value="DUF3800"/>
    <property type="match status" value="1"/>
</dbReference>
<reference evidence="1 2" key="1">
    <citation type="submission" date="2017-04" db="EMBL/GenBank/DDBJ databases">
        <title>The genome sequence of Parageobacillus galactosidasius DSM 18751.</title>
        <authorList>
            <person name="Ramaloko W.T."/>
            <person name="Koen N."/>
            <person name="Polliack S."/>
            <person name="Aliyu H."/>
            <person name="Lebre P."/>
            <person name="Mohr T."/>
            <person name="Oswald F."/>
            <person name="Zwick M."/>
            <person name="Neumann A."/>
            <person name="Syldatk C."/>
            <person name="Cowan D."/>
            <person name="De Maayer P."/>
        </authorList>
    </citation>
    <scope>NUCLEOTIDE SEQUENCE [LARGE SCALE GENOMIC DNA]</scope>
    <source>
        <strain evidence="1 2">DSM 18751</strain>
    </source>
</reference>
<comment type="caution">
    <text evidence="1">The sequence shown here is derived from an EMBL/GenBank/DDBJ whole genome shotgun (WGS) entry which is preliminary data.</text>
</comment>
<proteinExistence type="predicted"/>
<dbReference type="Proteomes" id="UP000198394">
    <property type="component" value="Unassembled WGS sequence"/>
</dbReference>
<dbReference type="InterPro" id="IPR024524">
    <property type="entry name" value="DUF3800"/>
</dbReference>
<gene>
    <name evidence="1" type="ORF">B9L23_07335</name>
</gene>
<evidence type="ECO:0008006" key="3">
    <source>
        <dbReference type="Google" id="ProtNLM"/>
    </source>
</evidence>
<dbReference type="EMBL" id="NDYL01000001">
    <property type="protein sequence ID" value="OXB94673.1"/>
    <property type="molecule type" value="Genomic_DNA"/>
</dbReference>
<name>A0A226QQA4_9BACL</name>
<evidence type="ECO:0000313" key="2">
    <source>
        <dbReference type="Proteomes" id="UP000198394"/>
    </source>
</evidence>
<organism evidence="1 2">
    <name type="scientific">Parageobacillus galactosidasius</name>
    <dbReference type="NCBI Taxonomy" id="883812"/>
    <lineage>
        <taxon>Bacteria</taxon>
        <taxon>Bacillati</taxon>
        <taxon>Bacillota</taxon>
        <taxon>Bacilli</taxon>
        <taxon>Bacillales</taxon>
        <taxon>Anoxybacillaceae</taxon>
        <taxon>Parageobacillus</taxon>
    </lineage>
</organism>
<protein>
    <recommendedName>
        <fullName evidence="3">DUF3800 domain-containing protein</fullName>
    </recommendedName>
</protein>